<comment type="caution">
    <text evidence="2">The sequence shown here is derived from an EMBL/GenBank/DDBJ whole genome shotgun (WGS) entry which is preliminary data.</text>
</comment>
<evidence type="ECO:0000313" key="2">
    <source>
        <dbReference type="EMBL" id="GMS96228.1"/>
    </source>
</evidence>
<reference evidence="2" key="1">
    <citation type="submission" date="2023-10" db="EMBL/GenBank/DDBJ databases">
        <title>Genome assembly of Pristionchus species.</title>
        <authorList>
            <person name="Yoshida K."/>
            <person name="Sommer R.J."/>
        </authorList>
    </citation>
    <scope>NUCLEOTIDE SEQUENCE</scope>
    <source>
        <strain evidence="2">RS0144</strain>
    </source>
</reference>
<gene>
    <name evidence="2" type="ORF">PENTCL1PPCAC_18403</name>
</gene>
<keyword evidence="3" id="KW-1185">Reference proteome</keyword>
<evidence type="ECO:0000256" key="1">
    <source>
        <dbReference type="SAM" id="MobiDB-lite"/>
    </source>
</evidence>
<dbReference type="AlphaFoldDB" id="A0AAV5TQD3"/>
<feature type="region of interest" description="Disordered" evidence="1">
    <location>
        <begin position="48"/>
        <end position="77"/>
    </location>
</feature>
<proteinExistence type="predicted"/>
<dbReference type="EMBL" id="BTSX01000004">
    <property type="protein sequence ID" value="GMS96228.1"/>
    <property type="molecule type" value="Genomic_DNA"/>
</dbReference>
<feature type="compositionally biased region" description="Polar residues" evidence="1">
    <location>
        <begin position="48"/>
        <end position="59"/>
    </location>
</feature>
<dbReference type="Proteomes" id="UP001432027">
    <property type="component" value="Unassembled WGS sequence"/>
</dbReference>
<sequence length="77" mass="8486">IVAGTFLLSISAKSTRRMLIPALDLPPSVRTSTQQAWTFKIPVSSSSKTMARSRPSLSMSWIRRPPSSSVVRPRKTS</sequence>
<feature type="non-terminal residue" evidence="2">
    <location>
        <position position="1"/>
    </location>
</feature>
<evidence type="ECO:0000313" key="3">
    <source>
        <dbReference type="Proteomes" id="UP001432027"/>
    </source>
</evidence>
<organism evidence="2 3">
    <name type="scientific">Pristionchus entomophagus</name>
    <dbReference type="NCBI Taxonomy" id="358040"/>
    <lineage>
        <taxon>Eukaryota</taxon>
        <taxon>Metazoa</taxon>
        <taxon>Ecdysozoa</taxon>
        <taxon>Nematoda</taxon>
        <taxon>Chromadorea</taxon>
        <taxon>Rhabditida</taxon>
        <taxon>Rhabditina</taxon>
        <taxon>Diplogasteromorpha</taxon>
        <taxon>Diplogasteroidea</taxon>
        <taxon>Neodiplogasteridae</taxon>
        <taxon>Pristionchus</taxon>
    </lineage>
</organism>
<protein>
    <submittedName>
        <fullName evidence="2">Uncharacterized protein</fullName>
    </submittedName>
</protein>
<accession>A0AAV5TQD3</accession>
<name>A0AAV5TQD3_9BILA</name>